<evidence type="ECO:0000256" key="5">
    <source>
        <dbReference type="ARBA" id="ARBA00022679"/>
    </source>
</evidence>
<feature type="domain" description="Formyl transferase N-terminal" evidence="9">
    <location>
        <begin position="7"/>
        <end position="178"/>
    </location>
</feature>
<dbReference type="PANTHER" id="PTHR11138:SF5">
    <property type="entry name" value="METHIONYL-TRNA FORMYLTRANSFERASE, MITOCHONDRIAL"/>
    <property type="match status" value="1"/>
</dbReference>
<dbReference type="CDD" id="cd08646">
    <property type="entry name" value="FMT_core_Met-tRNA-FMT_N"/>
    <property type="match status" value="1"/>
</dbReference>
<evidence type="ECO:0000256" key="6">
    <source>
        <dbReference type="ARBA" id="ARBA00022917"/>
    </source>
</evidence>
<keyword evidence="5 8" id="KW-0808">Transferase</keyword>
<dbReference type="EMBL" id="AP010872">
    <property type="protein sequence ID" value="BAH83138.1"/>
    <property type="molecule type" value="Genomic_DNA"/>
</dbReference>
<dbReference type="GO" id="GO:0005829">
    <property type="term" value="C:cytosol"/>
    <property type="evidence" value="ECO:0007669"/>
    <property type="project" value="TreeGrafter"/>
</dbReference>
<dbReference type="Proteomes" id="UP000061704">
    <property type="component" value="Chromosome"/>
</dbReference>
<evidence type="ECO:0000256" key="8">
    <source>
        <dbReference type="HAMAP-Rule" id="MF_00182"/>
    </source>
</evidence>
<dbReference type="NCBIfam" id="TIGR00460">
    <property type="entry name" value="fmt"/>
    <property type="match status" value="1"/>
</dbReference>
<evidence type="ECO:0000256" key="4">
    <source>
        <dbReference type="ARBA" id="ARBA00016014"/>
    </source>
</evidence>
<evidence type="ECO:0000259" key="9">
    <source>
        <dbReference type="Pfam" id="PF00551"/>
    </source>
</evidence>
<dbReference type="InterPro" id="IPR005793">
    <property type="entry name" value="Formyl_trans_C"/>
</dbReference>
<dbReference type="CDD" id="cd08704">
    <property type="entry name" value="Met_tRNA_FMT_C"/>
    <property type="match status" value="1"/>
</dbReference>
<reference evidence="11 12" key="1">
    <citation type="journal article" date="2011" name="Genome Biol. Evol.">
        <title>Reductive evolution of bacterial genome in insect gut environment.</title>
        <authorList>
            <person name="Nikoh N."/>
            <person name="Hosokawa T."/>
            <person name="Ohshima K."/>
            <person name="Hattori M."/>
            <person name="Fukatsu T."/>
        </authorList>
    </citation>
    <scope>NUCLEOTIDE SEQUENCE [LARGE SCALE GENOMIC DNA]</scope>
    <source>
        <strain evidence="11 12">Mpkobe</strain>
    </source>
</reference>
<dbReference type="InterPro" id="IPR037022">
    <property type="entry name" value="Formyl_trans_C_sf"/>
</dbReference>
<feature type="binding site" evidence="8">
    <location>
        <begin position="113"/>
        <end position="116"/>
    </location>
    <ligand>
        <name>(6S)-5,6,7,8-tetrahydrofolate</name>
        <dbReference type="ChEBI" id="CHEBI:57453"/>
    </ligand>
</feature>
<evidence type="ECO:0000259" key="10">
    <source>
        <dbReference type="Pfam" id="PF02911"/>
    </source>
</evidence>
<dbReference type="HAMAP" id="MF_00182">
    <property type="entry name" value="Formyl_trans"/>
    <property type="match status" value="1"/>
</dbReference>
<dbReference type="HOGENOM" id="CLU_033347_1_2_6"/>
<proteinExistence type="inferred from homology"/>
<feature type="domain" description="Formyl transferase C-terminal" evidence="10">
    <location>
        <begin position="207"/>
        <end position="304"/>
    </location>
</feature>
<dbReference type="AlphaFoldDB" id="C5WCT2"/>
<dbReference type="Gene3D" id="3.40.50.170">
    <property type="entry name" value="Formyl transferase, N-terminal domain"/>
    <property type="match status" value="1"/>
</dbReference>
<dbReference type="GO" id="GO:0004479">
    <property type="term" value="F:methionyl-tRNA formyltransferase activity"/>
    <property type="evidence" value="ECO:0007669"/>
    <property type="project" value="UniProtKB-UniRule"/>
</dbReference>
<dbReference type="Pfam" id="PF02911">
    <property type="entry name" value="Formyl_trans_C"/>
    <property type="match status" value="1"/>
</dbReference>
<comment type="catalytic activity">
    <reaction evidence="7 8">
        <text>L-methionyl-tRNA(fMet) + (6R)-10-formyltetrahydrofolate = N-formyl-L-methionyl-tRNA(fMet) + (6S)-5,6,7,8-tetrahydrofolate + H(+)</text>
        <dbReference type="Rhea" id="RHEA:24380"/>
        <dbReference type="Rhea" id="RHEA-COMP:9952"/>
        <dbReference type="Rhea" id="RHEA-COMP:9953"/>
        <dbReference type="ChEBI" id="CHEBI:15378"/>
        <dbReference type="ChEBI" id="CHEBI:57453"/>
        <dbReference type="ChEBI" id="CHEBI:78530"/>
        <dbReference type="ChEBI" id="CHEBI:78844"/>
        <dbReference type="ChEBI" id="CHEBI:195366"/>
        <dbReference type="EC" id="2.1.2.9"/>
    </reaction>
</comment>
<evidence type="ECO:0000256" key="2">
    <source>
        <dbReference type="ARBA" id="ARBA00010699"/>
    </source>
</evidence>
<gene>
    <name evidence="8 11" type="primary">fmt</name>
    <name evidence="11" type="ORF">ICMP_279</name>
</gene>
<protein>
    <recommendedName>
        <fullName evidence="4 8">Methionyl-tRNA formyltransferase</fullName>
        <ecNumber evidence="3 8">2.1.2.9</ecNumber>
    </recommendedName>
</protein>
<sequence length="315" mass="35213">MSNYLKIIFAGTSNFSTHYLKHLLFSKHQVVGVFTKPNRPSGRGRKMTPSPVKILAEQYHIPVFQLPTMQSEKVQESVAKLNADIMVVVAYGLIIPEIILNNLRFGGINVHTSLLPRWRGAAPIQRALASGDSETGITIIQMDNGLDTGNILYQNACPITFRDTSLSLSEKLISLGISALEMTLIKIIRNQLSPIKQDKDNVTYANKINKEEAKLNWSLSAVQLELFIRAFNPWPISYFINDDKIIKVWKASVLNEGGNHIPGKILLTNKDGIQIATTKGILNIEIVQPANKRIMHVQDLLNSQSKYFMPGKILL</sequence>
<comment type="similarity">
    <text evidence="2 8">Belongs to the Fmt family.</text>
</comment>
<evidence type="ECO:0000256" key="1">
    <source>
        <dbReference type="ARBA" id="ARBA00002606"/>
    </source>
</evidence>
<dbReference type="OrthoDB" id="9802815at2"/>
<dbReference type="InterPro" id="IPR044135">
    <property type="entry name" value="Met-tRNA-FMT_C"/>
</dbReference>
<evidence type="ECO:0000313" key="11">
    <source>
        <dbReference type="EMBL" id="BAH83138.1"/>
    </source>
</evidence>
<dbReference type="InterPro" id="IPR002376">
    <property type="entry name" value="Formyl_transf_N"/>
</dbReference>
<dbReference type="InterPro" id="IPR011034">
    <property type="entry name" value="Formyl_transferase-like_C_sf"/>
</dbReference>
<evidence type="ECO:0000313" key="12">
    <source>
        <dbReference type="Proteomes" id="UP000061704"/>
    </source>
</evidence>
<dbReference type="EC" id="2.1.2.9" evidence="3 8"/>
<dbReference type="STRING" id="476281.ICMP_279"/>
<dbReference type="Gene3D" id="3.10.25.10">
    <property type="entry name" value="Formyl transferase, C-terminal domain"/>
    <property type="match status" value="1"/>
</dbReference>
<dbReference type="Pfam" id="PF00551">
    <property type="entry name" value="Formyl_trans_N"/>
    <property type="match status" value="1"/>
</dbReference>
<name>C5WCT2_9ENTR</name>
<comment type="function">
    <text evidence="1 8">Attaches a formyl group to the free amino group of methionyl-tRNA(fMet). The formyl group appears to play a dual role in the initiator identity of N-formylmethionyl-tRNA by promoting its recognition by IF2 and preventing the misappropriation of this tRNA by the elongation apparatus.</text>
</comment>
<dbReference type="InterPro" id="IPR036477">
    <property type="entry name" value="Formyl_transf_N_sf"/>
</dbReference>
<dbReference type="SUPFAM" id="SSF50486">
    <property type="entry name" value="FMT C-terminal domain-like"/>
    <property type="match status" value="1"/>
</dbReference>
<evidence type="ECO:0000256" key="3">
    <source>
        <dbReference type="ARBA" id="ARBA00012261"/>
    </source>
</evidence>
<dbReference type="SUPFAM" id="SSF53328">
    <property type="entry name" value="Formyltransferase"/>
    <property type="match status" value="1"/>
</dbReference>
<organism evidence="11 12">
    <name type="scientific">Candidatus Ishikawaella capsulata Mpkobe</name>
    <dbReference type="NCBI Taxonomy" id="476281"/>
    <lineage>
        <taxon>Bacteria</taxon>
        <taxon>Pseudomonadati</taxon>
        <taxon>Pseudomonadota</taxon>
        <taxon>Gammaproteobacteria</taxon>
        <taxon>Enterobacterales</taxon>
        <taxon>Enterobacteriaceae</taxon>
        <taxon>Candidatus Ishikawella</taxon>
    </lineage>
</organism>
<evidence type="ECO:0000256" key="7">
    <source>
        <dbReference type="ARBA" id="ARBA00048558"/>
    </source>
</evidence>
<dbReference type="RefSeq" id="WP_041069153.1">
    <property type="nucleotide sequence ID" value="NZ_AP010872.1"/>
</dbReference>
<dbReference type="KEGG" id="icp:ICMP_279"/>
<accession>C5WCT2</accession>
<dbReference type="PANTHER" id="PTHR11138">
    <property type="entry name" value="METHIONYL-TRNA FORMYLTRANSFERASE"/>
    <property type="match status" value="1"/>
</dbReference>
<dbReference type="InterPro" id="IPR005794">
    <property type="entry name" value="Fmt"/>
</dbReference>
<keyword evidence="6 8" id="KW-0648">Protein biosynthesis</keyword>
<dbReference type="InterPro" id="IPR041711">
    <property type="entry name" value="Met-tRNA-FMT_N"/>
</dbReference>
<keyword evidence="12" id="KW-1185">Reference proteome</keyword>